<feature type="domain" description="Bacillus phage SPbeta YonK" evidence="1">
    <location>
        <begin position="1"/>
        <end position="55"/>
    </location>
</feature>
<keyword evidence="2" id="KW-0614">Plasmid</keyword>
<dbReference type="RefSeq" id="WP_083041741.1">
    <property type="nucleotide sequence ID" value="NZ_CP020558.1"/>
</dbReference>
<dbReference type="InterPro" id="IPR037261">
    <property type="entry name" value="YonK_sf"/>
</dbReference>
<evidence type="ECO:0000313" key="3">
    <source>
        <dbReference type="Proteomes" id="UP000192727"/>
    </source>
</evidence>
<organism evidence="2 3">
    <name type="scientific">Paenibacillus larvae subsp. pulvifaciens</name>
    <dbReference type="NCBI Taxonomy" id="1477"/>
    <lineage>
        <taxon>Bacteria</taxon>
        <taxon>Bacillati</taxon>
        <taxon>Bacillota</taxon>
        <taxon>Bacilli</taxon>
        <taxon>Bacillales</taxon>
        <taxon>Paenibacillaceae</taxon>
        <taxon>Paenibacillus</taxon>
    </lineage>
</organism>
<dbReference type="SUPFAM" id="SSF160570">
    <property type="entry name" value="YonK-like"/>
    <property type="match status" value="1"/>
</dbReference>
<dbReference type="AlphaFoldDB" id="A0A1V0V0T0"/>
<reference evidence="2 3" key="1">
    <citation type="submission" date="2017-03" db="EMBL/GenBank/DDBJ databases">
        <title>Paenibacillus larvae genome sequencing.</title>
        <authorList>
            <person name="Dingman D.W."/>
        </authorList>
    </citation>
    <scope>NUCLEOTIDE SEQUENCE [LARGE SCALE GENOMIC DNA]</scope>
    <source>
        <strain evidence="2 3">SAG 10367</strain>
        <plasmid evidence="3">pplp3</plasmid>
    </source>
</reference>
<gene>
    <name evidence="2" type="ORF">B7C51_25145</name>
</gene>
<evidence type="ECO:0000259" key="1">
    <source>
        <dbReference type="Pfam" id="PF09642"/>
    </source>
</evidence>
<dbReference type="Proteomes" id="UP000192727">
    <property type="component" value="Plasmid pPLP3"/>
</dbReference>
<accession>A0A1V0V0T0</accession>
<sequence length="72" mass="8435">MAKRVHSISFNGFLHEDYIIEELGKKDDPSMFYSLNDALNEFVGRKIKIKIDEEEVVSEVDDAHEYLENDEE</sequence>
<dbReference type="EMBL" id="CP020558">
    <property type="protein sequence ID" value="ARF70760.1"/>
    <property type="molecule type" value="Genomic_DNA"/>
</dbReference>
<name>A0A1V0V0T0_9BACL</name>
<evidence type="ECO:0000313" key="2">
    <source>
        <dbReference type="EMBL" id="ARF70760.1"/>
    </source>
</evidence>
<proteinExistence type="predicted"/>
<dbReference type="Gene3D" id="6.20.120.10">
    <property type="match status" value="1"/>
</dbReference>
<dbReference type="Pfam" id="PF09642">
    <property type="entry name" value="YonK"/>
    <property type="match status" value="1"/>
</dbReference>
<geneLocation type="plasmid" evidence="3">
    <name>pplp3</name>
</geneLocation>
<protein>
    <recommendedName>
        <fullName evidence="1">Bacillus phage SPbeta YonK domain-containing protein</fullName>
    </recommendedName>
</protein>
<dbReference type="InterPro" id="IPR018600">
    <property type="entry name" value="Phage_SP-beta_YonK"/>
</dbReference>